<reference evidence="2 3" key="1">
    <citation type="submission" date="2017-03" db="EMBL/GenBank/DDBJ databases">
        <title>Whole genome sequence of Micromonospora wenchangensis, isolated from mangrove soil.</title>
        <authorList>
            <person name="Yang H."/>
        </authorList>
    </citation>
    <scope>NUCLEOTIDE SEQUENCE [LARGE SCALE GENOMIC DNA]</scope>
    <source>
        <strain evidence="2 3">CCTCC AA 2012002</strain>
    </source>
</reference>
<proteinExistence type="predicted"/>
<keyword evidence="3" id="KW-1185">Reference proteome</keyword>
<feature type="region of interest" description="Disordered" evidence="1">
    <location>
        <begin position="93"/>
        <end position="114"/>
    </location>
</feature>
<dbReference type="AlphaFoldDB" id="A0A246RDS1"/>
<sequence length="114" mass="11809">MATDGDPGSRRLQLYCRIDVTVTDPAALTDHAVAGLRAADIDWAQEEDDLGSASAELRGDLTRALASVADITRAVDAIPGVEFRGGVCWAETGPPRAPFAPTGGPPPMAPDPAQ</sequence>
<protein>
    <submittedName>
        <fullName evidence="2">Uncharacterized protein</fullName>
    </submittedName>
</protein>
<dbReference type="EMBL" id="MZMV01000080">
    <property type="protein sequence ID" value="OWU99402.1"/>
    <property type="molecule type" value="Genomic_DNA"/>
</dbReference>
<evidence type="ECO:0000256" key="1">
    <source>
        <dbReference type="SAM" id="MobiDB-lite"/>
    </source>
</evidence>
<feature type="compositionally biased region" description="Pro residues" evidence="1">
    <location>
        <begin position="95"/>
        <end position="114"/>
    </location>
</feature>
<organism evidence="2 3">
    <name type="scientific">Micromonospora wenchangensis</name>
    <dbReference type="NCBI Taxonomy" id="1185415"/>
    <lineage>
        <taxon>Bacteria</taxon>
        <taxon>Bacillati</taxon>
        <taxon>Actinomycetota</taxon>
        <taxon>Actinomycetes</taxon>
        <taxon>Micromonosporales</taxon>
        <taxon>Micromonosporaceae</taxon>
        <taxon>Micromonospora</taxon>
    </lineage>
</organism>
<dbReference type="Proteomes" id="UP000197174">
    <property type="component" value="Unassembled WGS sequence"/>
</dbReference>
<gene>
    <name evidence="2" type="ORF">B5D80_29510</name>
</gene>
<dbReference type="OrthoDB" id="3389574at2"/>
<evidence type="ECO:0000313" key="3">
    <source>
        <dbReference type="Proteomes" id="UP000197174"/>
    </source>
</evidence>
<evidence type="ECO:0000313" key="2">
    <source>
        <dbReference type="EMBL" id="OWU99402.1"/>
    </source>
</evidence>
<comment type="caution">
    <text evidence="2">The sequence shown here is derived from an EMBL/GenBank/DDBJ whole genome shotgun (WGS) entry which is preliminary data.</text>
</comment>
<accession>A0A246RDS1</accession>
<name>A0A246RDS1_9ACTN</name>
<dbReference type="RefSeq" id="WP_088647196.1">
    <property type="nucleotide sequence ID" value="NZ_MZMV01000080.1"/>
</dbReference>